<keyword evidence="7 8" id="KW-0472">Membrane</keyword>
<evidence type="ECO:0000313" key="11">
    <source>
        <dbReference type="Proteomes" id="UP000215332"/>
    </source>
</evidence>
<keyword evidence="3" id="KW-1003">Cell membrane</keyword>
<evidence type="ECO:0000256" key="1">
    <source>
        <dbReference type="ARBA" id="ARBA00004429"/>
    </source>
</evidence>
<dbReference type="eggNOG" id="COG1177">
    <property type="taxonomic scope" value="Bacteria"/>
</dbReference>
<keyword evidence="2 8" id="KW-0813">Transport</keyword>
<dbReference type="CDD" id="cd06261">
    <property type="entry name" value="TM_PBP2"/>
    <property type="match status" value="1"/>
</dbReference>
<evidence type="ECO:0000256" key="4">
    <source>
        <dbReference type="ARBA" id="ARBA00022519"/>
    </source>
</evidence>
<proteinExistence type="inferred from homology"/>
<evidence type="ECO:0000259" key="9">
    <source>
        <dbReference type="PROSITE" id="PS50928"/>
    </source>
</evidence>
<evidence type="ECO:0000256" key="2">
    <source>
        <dbReference type="ARBA" id="ARBA00022448"/>
    </source>
</evidence>
<feature type="domain" description="ABC transmembrane type-1" evidence="9">
    <location>
        <begin position="72"/>
        <end position="258"/>
    </location>
</feature>
<feature type="transmembrane region" description="Helical" evidence="8">
    <location>
        <begin position="107"/>
        <end position="131"/>
    </location>
</feature>
<reference evidence="10 11" key="1">
    <citation type="submission" date="2017-06" db="EMBL/GenBank/DDBJ databases">
        <authorList>
            <consortium name="Pathogen Informatics"/>
        </authorList>
    </citation>
    <scope>NUCLEOTIDE SEQUENCE [LARGE SCALE GENOMIC DNA]</scope>
    <source>
        <strain evidence="10 11">NCTC11865</strain>
    </source>
</reference>
<feature type="transmembrane region" description="Helical" evidence="8">
    <location>
        <begin position="241"/>
        <end position="267"/>
    </location>
</feature>
<dbReference type="PROSITE" id="PS50928">
    <property type="entry name" value="ABC_TM1"/>
    <property type="match status" value="1"/>
</dbReference>
<keyword evidence="6 8" id="KW-1133">Transmembrane helix</keyword>
<feature type="transmembrane region" description="Helical" evidence="8">
    <location>
        <begin position="72"/>
        <end position="95"/>
    </location>
</feature>
<evidence type="ECO:0000256" key="7">
    <source>
        <dbReference type="ARBA" id="ARBA00023136"/>
    </source>
</evidence>
<name>A0A239WJB9_9ACTN</name>
<comment type="similarity">
    <text evidence="8">Belongs to the binding-protein-dependent transport system permease family.</text>
</comment>
<dbReference type="Gene3D" id="1.10.3720.10">
    <property type="entry name" value="MetI-like"/>
    <property type="match status" value="1"/>
</dbReference>
<dbReference type="AlphaFoldDB" id="A0A239WJB9"/>
<evidence type="ECO:0000256" key="8">
    <source>
        <dbReference type="RuleBase" id="RU363032"/>
    </source>
</evidence>
<comment type="subcellular location">
    <subcellularLocation>
        <location evidence="1">Cell inner membrane</location>
        <topology evidence="1">Multi-pass membrane protein</topology>
    </subcellularLocation>
    <subcellularLocation>
        <location evidence="8">Cell membrane</location>
        <topology evidence="8">Multi-pass membrane protein</topology>
    </subcellularLocation>
</comment>
<feature type="transmembrane region" description="Helical" evidence="8">
    <location>
        <begin position="143"/>
        <end position="162"/>
    </location>
</feature>
<dbReference type="PANTHER" id="PTHR43357:SF4">
    <property type="entry name" value="INNER MEMBRANE ABC TRANSPORTER PERMEASE PROTEIN YDCV"/>
    <property type="match status" value="1"/>
</dbReference>
<gene>
    <name evidence="10" type="ORF">SAMEA4412665_00997</name>
</gene>
<dbReference type="PANTHER" id="PTHR43357">
    <property type="entry name" value="INNER MEMBRANE ABC TRANSPORTER PERMEASE PROTEIN YDCV"/>
    <property type="match status" value="1"/>
</dbReference>
<dbReference type="Pfam" id="PF00528">
    <property type="entry name" value="BPD_transp_1"/>
    <property type="match status" value="1"/>
</dbReference>
<sequence>MNRSTTGRCHEAGHWLLLILVLLFFLIPLVSLFLYSIHRPLAATDAWTFDSWATLFGGSDGSVDLTELGNGLANSAIAAVITVAIMLIILLPTMVITRLSSHRMGKVVEFVCMLPLAIPAIALVVGLGPIYRFLSTTILSTDGYWLALAYVILVLPYAYRALDAGLRQLDVRTLFEASQTFGSSWLGTMVKVIIPNLRTAILSACFVSIAVVLGEYTLAALLGRSNLQNALFVMNQNDSFIAAAMALLAMVFAIVLLMSIDVVSAAANKKYQKGSKR</sequence>
<feature type="transmembrane region" description="Helical" evidence="8">
    <location>
        <begin position="199"/>
        <end position="221"/>
    </location>
</feature>
<keyword evidence="4" id="KW-0997">Cell inner membrane</keyword>
<protein>
    <submittedName>
        <fullName evidence="10">ABC-type uncharacterized transport system, permease component</fullName>
    </submittedName>
</protein>
<evidence type="ECO:0000256" key="3">
    <source>
        <dbReference type="ARBA" id="ARBA00022475"/>
    </source>
</evidence>
<evidence type="ECO:0000256" key="5">
    <source>
        <dbReference type="ARBA" id="ARBA00022692"/>
    </source>
</evidence>
<dbReference type="GO" id="GO:0055085">
    <property type="term" value="P:transmembrane transport"/>
    <property type="evidence" value="ECO:0007669"/>
    <property type="project" value="InterPro"/>
</dbReference>
<dbReference type="InterPro" id="IPR035906">
    <property type="entry name" value="MetI-like_sf"/>
</dbReference>
<dbReference type="EMBL" id="LT906441">
    <property type="protein sequence ID" value="SNV33704.1"/>
    <property type="molecule type" value="Genomic_DNA"/>
</dbReference>
<evidence type="ECO:0000313" key="10">
    <source>
        <dbReference type="EMBL" id="SNV33704.1"/>
    </source>
</evidence>
<dbReference type="GO" id="GO:0005886">
    <property type="term" value="C:plasma membrane"/>
    <property type="evidence" value="ECO:0007669"/>
    <property type="project" value="UniProtKB-SubCell"/>
</dbReference>
<dbReference type="InterPro" id="IPR000515">
    <property type="entry name" value="MetI-like"/>
</dbReference>
<evidence type="ECO:0000256" key="6">
    <source>
        <dbReference type="ARBA" id="ARBA00022989"/>
    </source>
</evidence>
<feature type="transmembrane region" description="Helical" evidence="8">
    <location>
        <begin position="12"/>
        <end position="37"/>
    </location>
</feature>
<keyword evidence="5 8" id="KW-0812">Transmembrane</keyword>
<dbReference type="Proteomes" id="UP000215332">
    <property type="component" value="Chromosome 1"/>
</dbReference>
<accession>A0A239WJB9</accession>
<dbReference type="SUPFAM" id="SSF161098">
    <property type="entry name" value="MetI-like"/>
    <property type="match status" value="1"/>
</dbReference>
<organism evidence="10 11">
    <name type="scientific">Cutibacterium granulosum</name>
    <dbReference type="NCBI Taxonomy" id="33011"/>
    <lineage>
        <taxon>Bacteria</taxon>
        <taxon>Bacillati</taxon>
        <taxon>Actinomycetota</taxon>
        <taxon>Actinomycetes</taxon>
        <taxon>Propionibacteriales</taxon>
        <taxon>Propionibacteriaceae</taxon>
        <taxon>Cutibacterium</taxon>
    </lineage>
</organism>
<dbReference type="KEGG" id="cgrn:4412665_00997"/>
<dbReference type="RefSeq" id="WP_021104450.1">
    <property type="nucleotide sequence ID" value="NZ_LT906441.1"/>
</dbReference>